<dbReference type="AlphaFoldDB" id="A0A1Y4LQK0"/>
<evidence type="ECO:0000256" key="1">
    <source>
        <dbReference type="ARBA" id="ARBA00022448"/>
    </source>
</evidence>
<protein>
    <submittedName>
        <fullName evidence="8">(4Fe-4S)-binding protein</fullName>
    </submittedName>
</protein>
<dbReference type="GO" id="GO:0051539">
    <property type="term" value="F:4 iron, 4 sulfur cluster binding"/>
    <property type="evidence" value="ECO:0007669"/>
    <property type="project" value="UniProtKB-KW"/>
</dbReference>
<evidence type="ECO:0000313" key="8">
    <source>
        <dbReference type="EMBL" id="OUP57839.1"/>
    </source>
</evidence>
<keyword evidence="4" id="KW-0249">Electron transport</keyword>
<dbReference type="PANTHER" id="PTHR42859">
    <property type="entry name" value="OXIDOREDUCTASE"/>
    <property type="match status" value="1"/>
</dbReference>
<organism evidence="8 9">
    <name type="scientific">Butyricicoccus pullicaecorum</name>
    <dbReference type="NCBI Taxonomy" id="501571"/>
    <lineage>
        <taxon>Bacteria</taxon>
        <taxon>Bacillati</taxon>
        <taxon>Bacillota</taxon>
        <taxon>Clostridia</taxon>
        <taxon>Eubacteriales</taxon>
        <taxon>Butyricicoccaceae</taxon>
        <taxon>Butyricicoccus</taxon>
    </lineage>
</organism>
<dbReference type="STRING" id="501571.GCA_900143195_01907"/>
<dbReference type="PANTHER" id="PTHR42859:SF10">
    <property type="entry name" value="DIMETHYLSULFOXIDE REDUCTASE CHAIN B"/>
    <property type="match status" value="1"/>
</dbReference>
<dbReference type="InterPro" id="IPR017900">
    <property type="entry name" value="4Fe4S_Fe_S_CS"/>
</dbReference>
<name>A0A1Y4LQK0_9FIRM</name>
<comment type="caution">
    <text evidence="8">The sequence shown here is derived from an EMBL/GenBank/DDBJ whole genome shotgun (WGS) entry which is preliminary data.</text>
</comment>
<keyword evidence="5" id="KW-0408">Iron</keyword>
<dbReference type="InterPro" id="IPR011576">
    <property type="entry name" value="Pyridox_Oxase_N"/>
</dbReference>
<dbReference type="PROSITE" id="PS00198">
    <property type="entry name" value="4FE4S_FER_1"/>
    <property type="match status" value="2"/>
</dbReference>
<dbReference type="InterPro" id="IPR050294">
    <property type="entry name" value="RnfB_subfamily"/>
</dbReference>
<feature type="domain" description="4Fe-4S ferredoxin-type" evidence="7">
    <location>
        <begin position="179"/>
        <end position="207"/>
    </location>
</feature>
<keyword evidence="6" id="KW-0411">Iron-sulfur</keyword>
<evidence type="ECO:0000313" key="9">
    <source>
        <dbReference type="Proteomes" id="UP000195326"/>
    </source>
</evidence>
<sequence>MRARNYLKYIADEIHSTVFATIDREGRPGTCAIDIMDYDENSLYFLTAKGKNFYDRLKANENIAFTAIKGKDTLSCVAVSVQGKVKEIGSDRLPELFRKNPYMEKIYPDVRLRSILTVFQIYEGTGEWFDLSKLPIERDGFSFGDAQTKENGYFVTDKCIGCKLCYSKCPQKCIDITQKPVVIEQRHCLHCGNCFEVCPVRAIERRY</sequence>
<accession>A0A1Y4LQK0</accession>
<dbReference type="SUPFAM" id="SSF54862">
    <property type="entry name" value="4Fe-4S ferredoxins"/>
    <property type="match status" value="1"/>
</dbReference>
<proteinExistence type="predicted"/>
<evidence type="ECO:0000256" key="5">
    <source>
        <dbReference type="ARBA" id="ARBA00023004"/>
    </source>
</evidence>
<dbReference type="Pfam" id="PF01243">
    <property type="entry name" value="PNPOx_N"/>
    <property type="match status" value="1"/>
</dbReference>
<keyword evidence="1" id="KW-0813">Transport</keyword>
<dbReference type="Gene3D" id="2.30.110.10">
    <property type="entry name" value="Electron Transport, Fmn-binding Protein, Chain A"/>
    <property type="match status" value="1"/>
</dbReference>
<evidence type="ECO:0000256" key="2">
    <source>
        <dbReference type="ARBA" id="ARBA00022485"/>
    </source>
</evidence>
<evidence type="ECO:0000256" key="6">
    <source>
        <dbReference type="ARBA" id="ARBA00023014"/>
    </source>
</evidence>
<dbReference type="InterPro" id="IPR012349">
    <property type="entry name" value="Split_barrel_FMN-bd"/>
</dbReference>
<dbReference type="SUPFAM" id="SSF50475">
    <property type="entry name" value="FMN-binding split barrel"/>
    <property type="match status" value="1"/>
</dbReference>
<dbReference type="RefSeq" id="WP_087415057.1">
    <property type="nucleotide sequence ID" value="NZ_NFKL01000011.1"/>
</dbReference>
<dbReference type="GO" id="GO:0046872">
    <property type="term" value="F:metal ion binding"/>
    <property type="evidence" value="ECO:0007669"/>
    <property type="project" value="UniProtKB-KW"/>
</dbReference>
<keyword evidence="2" id="KW-0004">4Fe-4S</keyword>
<dbReference type="Proteomes" id="UP000195326">
    <property type="component" value="Unassembled WGS sequence"/>
</dbReference>
<dbReference type="InterPro" id="IPR017896">
    <property type="entry name" value="4Fe4S_Fe-S-bd"/>
</dbReference>
<evidence type="ECO:0000256" key="4">
    <source>
        <dbReference type="ARBA" id="ARBA00022982"/>
    </source>
</evidence>
<feature type="domain" description="4Fe-4S ferredoxin-type" evidence="7">
    <location>
        <begin position="150"/>
        <end position="178"/>
    </location>
</feature>
<keyword evidence="3" id="KW-0479">Metal-binding</keyword>
<reference evidence="9" key="1">
    <citation type="submission" date="2017-04" db="EMBL/GenBank/DDBJ databases">
        <title>Function of individual gut microbiota members based on whole genome sequencing of pure cultures obtained from chicken caecum.</title>
        <authorList>
            <person name="Medvecky M."/>
            <person name="Cejkova D."/>
            <person name="Polansky O."/>
            <person name="Karasova D."/>
            <person name="Kubasova T."/>
            <person name="Cizek A."/>
            <person name="Rychlik I."/>
        </authorList>
    </citation>
    <scope>NUCLEOTIDE SEQUENCE [LARGE SCALE GENOMIC DNA]</scope>
    <source>
        <strain evidence="9">An179</strain>
    </source>
</reference>
<evidence type="ECO:0000259" key="7">
    <source>
        <dbReference type="PROSITE" id="PS51379"/>
    </source>
</evidence>
<evidence type="ECO:0000256" key="3">
    <source>
        <dbReference type="ARBA" id="ARBA00022723"/>
    </source>
</evidence>
<dbReference type="Gene3D" id="3.30.70.20">
    <property type="match status" value="1"/>
</dbReference>
<dbReference type="EMBL" id="NFKL01000011">
    <property type="protein sequence ID" value="OUP57839.1"/>
    <property type="molecule type" value="Genomic_DNA"/>
</dbReference>
<gene>
    <name evidence="8" type="ORF">B5F15_08525</name>
</gene>
<dbReference type="PROSITE" id="PS51379">
    <property type="entry name" value="4FE4S_FER_2"/>
    <property type="match status" value="2"/>
</dbReference>
<dbReference type="Pfam" id="PF12838">
    <property type="entry name" value="Fer4_7"/>
    <property type="match status" value="1"/>
</dbReference>